<dbReference type="InterPro" id="IPR037524">
    <property type="entry name" value="PA14/GLEYA"/>
</dbReference>
<dbReference type="PROSITE" id="PS51820">
    <property type="entry name" value="PA14"/>
    <property type="match status" value="1"/>
</dbReference>
<keyword evidence="3" id="KW-1185">Reference proteome</keyword>
<dbReference type="AlphaFoldDB" id="A0A2S8SVK8"/>
<gene>
    <name evidence="2" type="ORF">B1R32_103103</name>
</gene>
<accession>A0A2S8SVK8</accession>
<dbReference type="Proteomes" id="UP000237684">
    <property type="component" value="Unassembled WGS sequence"/>
</dbReference>
<dbReference type="InterPro" id="IPR059177">
    <property type="entry name" value="GH29D-like_dom"/>
</dbReference>
<dbReference type="SMART" id="SM00758">
    <property type="entry name" value="PA14"/>
    <property type="match status" value="1"/>
</dbReference>
<name>A0A2S8SVK8_9BACT</name>
<dbReference type="Pfam" id="PF13290">
    <property type="entry name" value="CHB_HEX_C_1"/>
    <property type="match status" value="1"/>
</dbReference>
<dbReference type="EMBL" id="NIGF01000003">
    <property type="protein sequence ID" value="PQV64836.1"/>
    <property type="molecule type" value="Genomic_DNA"/>
</dbReference>
<sequence>MRVRPIPNTSKALVGTGTGLSATYYDNSDFTNPKLGRRDQRVDFNWGSVAPDPKMGAESFSVRWSGFVQAQFSENYTFSALSDDGVRLYIDNKLVINRWANQSATTSSSAKIALRAGVKVPIRLEYFDSVGDARAHLSWSSASTPKTLIPQSQLYVAAQPAKPIFSVPAGTYSGVQNVAITSATPGAMIRYTLDGSEPDLASSILPPGGALRFTYTQILRAAAFVSGQIPSEIASAHYIIPDTILPGLTITTPAPLLKVTALPPVAGTATDAGSGVSRVDLVLTRLSDGLRWNGTSWVARESGLSTTLAGDGWNLTTSLPRGANLPLGDYEIKAVAYDFAGLIRSQSQKTTVISVVDVSGPTLTISFPANGAVVSDLSGIAGTARDDLNAVAKVGVVIRRVSDGARWNG</sequence>
<dbReference type="InParanoid" id="A0A2S8SVK8"/>
<comment type="caution">
    <text evidence="2">The sequence shown here is derived from an EMBL/GenBank/DDBJ whole genome shotgun (WGS) entry which is preliminary data.</text>
</comment>
<dbReference type="InterPro" id="IPR011658">
    <property type="entry name" value="PA14_dom"/>
</dbReference>
<dbReference type="SUPFAM" id="SSF56988">
    <property type="entry name" value="Anthrax protective antigen"/>
    <property type="match status" value="1"/>
</dbReference>
<evidence type="ECO:0000313" key="2">
    <source>
        <dbReference type="EMBL" id="PQV64836.1"/>
    </source>
</evidence>
<protein>
    <submittedName>
        <fullName evidence="2">Chitobiase/beta-hexosaminidase C-terminal domain-containing protein</fullName>
    </submittedName>
</protein>
<dbReference type="Pfam" id="PF07691">
    <property type="entry name" value="PA14"/>
    <property type="match status" value="1"/>
</dbReference>
<evidence type="ECO:0000313" key="3">
    <source>
        <dbReference type="Proteomes" id="UP000237684"/>
    </source>
</evidence>
<proteinExistence type="predicted"/>
<evidence type="ECO:0000259" key="1">
    <source>
        <dbReference type="PROSITE" id="PS51820"/>
    </source>
</evidence>
<reference evidence="2 3" key="1">
    <citation type="journal article" date="2018" name="Syst. Appl. Microbiol.">
        <title>Abditibacterium utsteinense sp. nov., the first cultivated member of candidate phylum FBP, isolated from ice-free Antarctic soil samples.</title>
        <authorList>
            <person name="Tahon G."/>
            <person name="Tytgat B."/>
            <person name="Lebbe L."/>
            <person name="Carlier A."/>
            <person name="Willems A."/>
        </authorList>
    </citation>
    <scope>NUCLEOTIDE SEQUENCE [LARGE SCALE GENOMIC DNA]</scope>
    <source>
        <strain evidence="2 3">LMG 29911</strain>
    </source>
</reference>
<organism evidence="2 3">
    <name type="scientific">Abditibacterium utsteinense</name>
    <dbReference type="NCBI Taxonomy" id="1960156"/>
    <lineage>
        <taxon>Bacteria</taxon>
        <taxon>Pseudomonadati</taxon>
        <taxon>Abditibacteriota</taxon>
        <taxon>Abditibacteriia</taxon>
        <taxon>Abditibacteriales</taxon>
        <taxon>Abditibacteriaceae</taxon>
        <taxon>Abditibacterium</taxon>
    </lineage>
</organism>
<dbReference type="InterPro" id="IPR013783">
    <property type="entry name" value="Ig-like_fold"/>
</dbReference>
<feature type="domain" description="PA14" evidence="1">
    <location>
        <begin position="15"/>
        <end position="153"/>
    </location>
</feature>
<dbReference type="Gene3D" id="2.60.40.10">
    <property type="entry name" value="Immunoglobulins"/>
    <property type="match status" value="1"/>
</dbReference>
<dbReference type="Gene3D" id="3.90.182.10">
    <property type="entry name" value="Toxin - Anthrax Protective Antigen,domain 1"/>
    <property type="match status" value="1"/>
</dbReference>